<accession>A0ABS7FG58</accession>
<sequence>MIRTITGDKMHNALKARTIQQGGPLTGTPPHMKRAASKYRERHVIEDILLKFNKLA</sequence>
<dbReference type="EMBL" id="JAHDTB010000014">
    <property type="protein sequence ID" value="MBW8289047.1"/>
    <property type="molecule type" value="Genomic_DNA"/>
</dbReference>
<proteinExistence type="predicted"/>
<keyword evidence="3" id="KW-1185">Reference proteome</keyword>
<evidence type="ECO:0008006" key="4">
    <source>
        <dbReference type="Google" id="ProtNLM"/>
    </source>
</evidence>
<evidence type="ECO:0000256" key="1">
    <source>
        <dbReference type="SAM" id="MobiDB-lite"/>
    </source>
</evidence>
<evidence type="ECO:0000313" key="3">
    <source>
        <dbReference type="Proteomes" id="UP000711178"/>
    </source>
</evidence>
<name>A0ABS7FG58_9NEIS</name>
<protein>
    <recommendedName>
        <fullName evidence="4">Transposase</fullName>
    </recommendedName>
</protein>
<comment type="caution">
    <text evidence="2">The sequence shown here is derived from an EMBL/GenBank/DDBJ whole genome shotgun (WGS) entry which is preliminary data.</text>
</comment>
<organism evidence="2 3">
    <name type="scientific">Chromobacterium subtsugae</name>
    <dbReference type="NCBI Taxonomy" id="251747"/>
    <lineage>
        <taxon>Bacteria</taxon>
        <taxon>Pseudomonadati</taxon>
        <taxon>Pseudomonadota</taxon>
        <taxon>Betaproteobacteria</taxon>
        <taxon>Neisseriales</taxon>
        <taxon>Chromobacteriaceae</taxon>
        <taxon>Chromobacterium</taxon>
    </lineage>
</organism>
<evidence type="ECO:0000313" key="2">
    <source>
        <dbReference type="EMBL" id="MBW8289047.1"/>
    </source>
</evidence>
<feature type="region of interest" description="Disordered" evidence="1">
    <location>
        <begin position="19"/>
        <end position="38"/>
    </location>
</feature>
<dbReference type="Proteomes" id="UP000711178">
    <property type="component" value="Unassembled WGS sequence"/>
</dbReference>
<gene>
    <name evidence="2" type="ORF">KIF53_15545</name>
</gene>
<dbReference type="RefSeq" id="WP_155294738.1">
    <property type="nucleotide sequence ID" value="NZ_CP142381.1"/>
</dbReference>
<dbReference type="GeneID" id="89685739"/>
<reference evidence="2 3" key="1">
    <citation type="submission" date="2021-05" db="EMBL/GenBank/DDBJ databases">
        <title>Draft Whole Genome Sequencing Of Biosensor Chromobacterium violaceum Strain CV026 Reveals A Regulatory RNA In Chromobacterium violaceum Phenotype Regulatory Network.</title>
        <authorList>
            <person name="Hong K.W."/>
            <person name="Chan K.G."/>
            <person name="Chang C.-Y."/>
        </authorList>
    </citation>
    <scope>NUCLEOTIDE SEQUENCE [LARGE SCALE GENOMIC DNA]</scope>
    <source>
        <strain evidence="2 3">ATCC 31532</strain>
    </source>
</reference>